<name>A0A835ZV31_SHEEP</name>
<feature type="domain" description="Alpha/beta hydrolase fold-3" evidence="3">
    <location>
        <begin position="133"/>
        <end position="278"/>
    </location>
</feature>
<dbReference type="PANTHER" id="PTHR14224">
    <property type="entry name" value="SIMILAR TO PREFERENTIALLY EXPRESSED ANTIGEN IN MELANOMA-LIKE 3"/>
    <property type="match status" value="1"/>
</dbReference>
<accession>A0A835ZV31</accession>
<evidence type="ECO:0000259" key="3">
    <source>
        <dbReference type="Pfam" id="PF07859"/>
    </source>
</evidence>
<dbReference type="Pfam" id="PF22595">
    <property type="entry name" value="CFAP107"/>
    <property type="match status" value="1"/>
</dbReference>
<dbReference type="AlphaFoldDB" id="A0A835ZV31"/>
<evidence type="ECO:0000256" key="1">
    <source>
        <dbReference type="ARBA" id="ARBA00022614"/>
    </source>
</evidence>
<dbReference type="PANTHER" id="PTHR14224:SF107">
    <property type="match status" value="1"/>
</dbReference>
<organism evidence="4 5">
    <name type="scientific">Ovis aries</name>
    <name type="common">Sheep</name>
    <dbReference type="NCBI Taxonomy" id="9940"/>
    <lineage>
        <taxon>Eukaryota</taxon>
        <taxon>Metazoa</taxon>
        <taxon>Chordata</taxon>
        <taxon>Craniata</taxon>
        <taxon>Vertebrata</taxon>
        <taxon>Euteleostomi</taxon>
        <taxon>Mammalia</taxon>
        <taxon>Eutheria</taxon>
        <taxon>Laurasiatheria</taxon>
        <taxon>Artiodactyla</taxon>
        <taxon>Ruminantia</taxon>
        <taxon>Pecora</taxon>
        <taxon>Bovidae</taxon>
        <taxon>Caprinae</taxon>
        <taxon>Ovis</taxon>
    </lineage>
</organism>
<gene>
    <name evidence="4" type="ORF">JEQ12_003880</name>
</gene>
<dbReference type="Proteomes" id="UP000664991">
    <property type="component" value="Unassembled WGS sequence"/>
</dbReference>
<evidence type="ECO:0000256" key="2">
    <source>
        <dbReference type="ARBA" id="ARBA00022737"/>
    </source>
</evidence>
<keyword evidence="1" id="KW-0433">Leucine-rich repeat</keyword>
<dbReference type="Gene3D" id="3.40.50.1820">
    <property type="entry name" value="alpha/beta hydrolase"/>
    <property type="match status" value="1"/>
</dbReference>
<comment type="caution">
    <text evidence="4">The sequence shown here is derived from an EMBL/GenBank/DDBJ whole genome shotgun (WGS) entry which is preliminary data.</text>
</comment>
<dbReference type="InterPro" id="IPR032675">
    <property type="entry name" value="LRR_dom_sf"/>
</dbReference>
<keyword evidence="2" id="KW-0677">Repeat</keyword>
<dbReference type="SUPFAM" id="SSF52047">
    <property type="entry name" value="RNI-like"/>
    <property type="match status" value="2"/>
</dbReference>
<protein>
    <recommendedName>
        <fullName evidence="3">Alpha/beta hydrolase fold-3 domain-containing protein</fullName>
    </recommendedName>
</protein>
<dbReference type="Pfam" id="PF07859">
    <property type="entry name" value="Abhydrolase_3"/>
    <property type="match status" value="1"/>
</dbReference>
<dbReference type="InterPro" id="IPR054709">
    <property type="entry name" value="CFAP107"/>
</dbReference>
<dbReference type="EMBL" id="JAEMGP010000012">
    <property type="protein sequence ID" value="KAG5202490.1"/>
    <property type="molecule type" value="Genomic_DNA"/>
</dbReference>
<evidence type="ECO:0000313" key="5">
    <source>
        <dbReference type="Proteomes" id="UP000664991"/>
    </source>
</evidence>
<reference evidence="4 5" key="1">
    <citation type="submission" date="2020-12" db="EMBL/GenBank/DDBJ databases">
        <title>De novo assembly of Tibetan sheep genome.</title>
        <authorList>
            <person name="Li X."/>
        </authorList>
    </citation>
    <scope>NUCLEOTIDE SEQUENCE [LARGE SCALE GENOMIC DNA]</scope>
    <source>
        <tissue evidence="4">Heart</tissue>
    </source>
</reference>
<proteinExistence type="predicted"/>
<dbReference type="GO" id="GO:0016787">
    <property type="term" value="F:hydrolase activity"/>
    <property type="evidence" value="ECO:0007669"/>
    <property type="project" value="InterPro"/>
</dbReference>
<dbReference type="InterPro" id="IPR050694">
    <property type="entry name" value="LRRC14/PRAME"/>
</dbReference>
<dbReference type="SUPFAM" id="SSF53474">
    <property type="entry name" value="alpha/beta-Hydrolases"/>
    <property type="match status" value="1"/>
</dbReference>
<dbReference type="GO" id="GO:0030317">
    <property type="term" value="P:flagellated sperm motility"/>
    <property type="evidence" value="ECO:0007669"/>
    <property type="project" value="InterPro"/>
</dbReference>
<dbReference type="GO" id="GO:0005737">
    <property type="term" value="C:cytoplasm"/>
    <property type="evidence" value="ECO:0007669"/>
    <property type="project" value="TreeGrafter"/>
</dbReference>
<dbReference type="FunFam" id="3.80.10.10:FF:000354">
    <property type="entry name" value="Melanoma antigen preferentially expressed in tumors"/>
    <property type="match status" value="1"/>
</dbReference>
<evidence type="ECO:0000313" key="4">
    <source>
        <dbReference type="EMBL" id="KAG5202490.1"/>
    </source>
</evidence>
<dbReference type="InterPro" id="IPR013094">
    <property type="entry name" value="AB_hydrolase_3"/>
</dbReference>
<dbReference type="Gene3D" id="3.80.10.10">
    <property type="entry name" value="Ribonuclease Inhibitor"/>
    <property type="match status" value="2"/>
</dbReference>
<dbReference type="InterPro" id="IPR029058">
    <property type="entry name" value="AB_hydrolase_fold"/>
</dbReference>
<sequence length="1135" mass="127659">MSGFSCRSVSAKVLPVSCGMSCWEYLEEEACVASVGVGLWVAGNHFLTTDIPAAISHPVRLWVFNCIFQLLITWGMIFEKLRICSMPQFVRFVHDLPPLRKHPDVVVKDLRFGTIPVKLYQPKASTSGLRPGIVFFHGGGGILGSLKTHHGICCNLCKKSDAVVLAVGYRMMPKHKFPVIVTDCMVGTIHFLKSLNTYGVDPARVIVCGDSVGGAVATVLCQKFVDRSDLPKIRAQILIYSTLQSLDFQSPSYQQNKNIPLLSQNLIFYCWCGYLDISPSWRSAVLKGTHLPAEVWEKYRKWLGAENIPDKFKKRGYLPVSREPLNEAAYLETKIILDVMNSPLIADNEVVSRLPEACIVSCEYDVLRDDSLLYKKSCKSMDSAIIWFSSRVPVVHFTKATEKTPQTIYRKEYIPFPGHRPDQISRWYSKRRVELEALDVLLAQKIRSRLRAQTSVSLDLSGVTMTDFWPELLQVVLQKVAATLQELGLYVCGITDSQLEAFLPALSRCSQLRSVSLCGNLLSTAGMEKLLQNTIVLPCLRCLKSPLDSLSITKCWLTESDLTHLSQSPDISQLNSLDLSHVTMTDFRPELLQVLLQKVAATLQDLDLDVSGITDSQLEACLPACPEPLLPAQISNHLEIYCNPIRINLRGFVESNQDSIKRRVRMSARNPPRLVNLAAMSLLRDEALAICSLEYLPMELYPPLFMAAFSLRRSETLMAMVQAWPFARLPLGGLMKKPHQETLEAVLDGLDVLLAQEVYPRKCKLRVLDLRNTGQDFWNMWSGDKSHVSSSSLMASVAKNMSRTKHSLAPLEMYVDLCLKEKTWSKCITYLFSWVEQRKGSIHLCCKKMKIVSRSKDTIKKVFRIVKLDCIQEVELNFTQKLSTLAKFAPLLGKMSNVQKLILSPVHRSAAEEQDHQALLQFTSQILRLQYLRYLRMEGPSFLEGRLNQMLRCLKIPLYNISITNCLLTESDLTHLSQSPKICQLKGLNLSGVTLTNFCPKLIQGLLEKVAGTLEELNLNLCGIMDSLLTVLVPALSCCSQLRVFSMCGNLISMAVLENLLRHTDGLSALRLEFYPAPRESYSSLGILHQERLAQLKAELWQLLTDLGRPRKIWISPSPCPYCGEDVCDHLNHNA</sequence>